<proteinExistence type="predicted"/>
<accession>A0ABZ1JHM0</accession>
<protein>
    <submittedName>
        <fullName evidence="2">Uncharacterized protein</fullName>
    </submittedName>
</protein>
<reference evidence="2" key="1">
    <citation type="submission" date="2022-10" db="EMBL/GenBank/DDBJ databases">
        <title>The complete genomes of actinobacterial strains from the NBC collection.</title>
        <authorList>
            <person name="Joergensen T.S."/>
            <person name="Alvarez Arevalo M."/>
            <person name="Sterndorff E.B."/>
            <person name="Faurdal D."/>
            <person name="Vuksanovic O."/>
            <person name="Mourched A.-S."/>
            <person name="Charusanti P."/>
            <person name="Shaw S."/>
            <person name="Blin K."/>
            <person name="Weber T."/>
        </authorList>
    </citation>
    <scope>NUCLEOTIDE SEQUENCE</scope>
    <source>
        <strain evidence="2">NBC_00189</strain>
    </source>
</reference>
<feature type="compositionally biased region" description="Gly residues" evidence="1">
    <location>
        <begin position="8"/>
        <end position="18"/>
    </location>
</feature>
<evidence type="ECO:0000313" key="3">
    <source>
        <dbReference type="Proteomes" id="UP001432166"/>
    </source>
</evidence>
<feature type="region of interest" description="Disordered" evidence="1">
    <location>
        <begin position="1"/>
        <end position="41"/>
    </location>
</feature>
<gene>
    <name evidence="2" type="ORF">OG288_23980</name>
</gene>
<evidence type="ECO:0000256" key="1">
    <source>
        <dbReference type="SAM" id="MobiDB-lite"/>
    </source>
</evidence>
<keyword evidence="3" id="KW-1185">Reference proteome</keyword>
<dbReference type="Proteomes" id="UP001432166">
    <property type="component" value="Chromosome"/>
</dbReference>
<sequence length="41" mass="3854">MTDADVGTGTGTVGGTGPGTVKDTGRRFGSVRAGGARDSGA</sequence>
<name>A0ABZ1JHM0_9ACTN</name>
<dbReference type="EMBL" id="CP108133">
    <property type="protein sequence ID" value="WTP51096.1"/>
    <property type="molecule type" value="Genomic_DNA"/>
</dbReference>
<dbReference type="RefSeq" id="WP_328938285.1">
    <property type="nucleotide sequence ID" value="NZ_CP108133.1"/>
</dbReference>
<organism evidence="2 3">
    <name type="scientific">Streptomyces tauricus</name>
    <dbReference type="NCBI Taxonomy" id="68274"/>
    <lineage>
        <taxon>Bacteria</taxon>
        <taxon>Bacillati</taxon>
        <taxon>Actinomycetota</taxon>
        <taxon>Actinomycetes</taxon>
        <taxon>Kitasatosporales</taxon>
        <taxon>Streptomycetaceae</taxon>
        <taxon>Streptomyces</taxon>
        <taxon>Streptomyces aurantiacus group</taxon>
    </lineage>
</organism>
<evidence type="ECO:0000313" key="2">
    <source>
        <dbReference type="EMBL" id="WTP51096.1"/>
    </source>
</evidence>